<dbReference type="Gene3D" id="1.10.1170.10">
    <property type="entry name" value="Inhibitor Of Apoptosis Protein (2mihbC-IAP-1), Chain A"/>
    <property type="match status" value="1"/>
</dbReference>
<dbReference type="KEGG" id="lak:112041679"/>
<dbReference type="GO" id="GO:0005634">
    <property type="term" value="C:nucleus"/>
    <property type="evidence" value="ECO:0007669"/>
    <property type="project" value="TreeGrafter"/>
</dbReference>
<dbReference type="InterPro" id="IPR001370">
    <property type="entry name" value="BIR_rpt"/>
</dbReference>
<dbReference type="PANTHER" id="PTHR10044:SF139">
    <property type="entry name" value="DEATH-ASSOCIATED INHIBITOR OF APOPTOSIS 2"/>
    <property type="match status" value="1"/>
</dbReference>
<feature type="region of interest" description="Disordered" evidence="6">
    <location>
        <begin position="204"/>
        <end position="241"/>
    </location>
</feature>
<organism evidence="8 9">
    <name type="scientific">Lingula anatina</name>
    <name type="common">Brachiopod</name>
    <name type="synonym">Lingula unguis</name>
    <dbReference type="NCBI Taxonomy" id="7574"/>
    <lineage>
        <taxon>Eukaryota</taxon>
        <taxon>Metazoa</taxon>
        <taxon>Spiralia</taxon>
        <taxon>Lophotrochozoa</taxon>
        <taxon>Brachiopoda</taxon>
        <taxon>Linguliformea</taxon>
        <taxon>Lingulata</taxon>
        <taxon>Lingulida</taxon>
        <taxon>Linguloidea</taxon>
        <taxon>Lingulidae</taxon>
        <taxon>Lingula</taxon>
    </lineage>
</organism>
<evidence type="ECO:0000256" key="1">
    <source>
        <dbReference type="ARBA" id="ARBA00006672"/>
    </source>
</evidence>
<dbReference type="GO" id="GO:0005737">
    <property type="term" value="C:cytoplasm"/>
    <property type="evidence" value="ECO:0007669"/>
    <property type="project" value="TreeGrafter"/>
</dbReference>
<dbReference type="InParanoid" id="A0A2R2ML97"/>
<dbReference type="InterPro" id="IPR001841">
    <property type="entry name" value="Znf_RING"/>
</dbReference>
<evidence type="ECO:0000313" key="9">
    <source>
        <dbReference type="RefSeq" id="XP_023930975.1"/>
    </source>
</evidence>
<dbReference type="FunFam" id="1.10.1170.10:FF:000003">
    <property type="entry name" value="E3 ubiquitin-protein ligase XIAP"/>
    <property type="match status" value="1"/>
</dbReference>
<dbReference type="InterPro" id="IPR050784">
    <property type="entry name" value="IAP"/>
</dbReference>
<comment type="similarity">
    <text evidence="1">Belongs to the IAP family.</text>
</comment>
<evidence type="ECO:0000256" key="6">
    <source>
        <dbReference type="SAM" id="MobiDB-lite"/>
    </source>
</evidence>
<dbReference type="STRING" id="7574.A0A2R2ML97"/>
<evidence type="ECO:0000256" key="2">
    <source>
        <dbReference type="ARBA" id="ARBA00022703"/>
    </source>
</evidence>
<evidence type="ECO:0000256" key="4">
    <source>
        <dbReference type="ARBA" id="ARBA00022833"/>
    </source>
</evidence>
<dbReference type="SMART" id="SM00238">
    <property type="entry name" value="BIR"/>
    <property type="match status" value="1"/>
</dbReference>
<evidence type="ECO:0000256" key="3">
    <source>
        <dbReference type="ARBA" id="ARBA00022771"/>
    </source>
</evidence>
<gene>
    <name evidence="9" type="primary">LOC112041679</name>
</gene>
<dbReference type="GO" id="GO:0031398">
    <property type="term" value="P:positive regulation of protein ubiquitination"/>
    <property type="evidence" value="ECO:0007669"/>
    <property type="project" value="TreeGrafter"/>
</dbReference>
<sequence length="304" mass="33926">MHQPPRIGDLPNLDENPVVYERARHPAFSTIHARLSTYESWPPEKDQTPASLAEAGFFYAGFNDNVKCFFCSGGLKNWEVGDEPWREHARWFPKCGFLKQCKGLEFIRSVVRSRRGSPPGIPGAGLEGAPSSQTLTYILIHFHSGPRTLSAELRKPYARAALDVGFEESLVKQAIQQRWDTLGDDFPNAPALLDALFELQSSDITKPRDTESPVEGASALTTPEKKEKLKDEGKTKTEDPYEDIRKENQRLKELKLCKICKAADADVLILPCAHIVSCDNCKRHLSFCPVCGGRITALVKTYPA</sequence>
<dbReference type="GO" id="GO:0061630">
    <property type="term" value="F:ubiquitin protein ligase activity"/>
    <property type="evidence" value="ECO:0007669"/>
    <property type="project" value="TreeGrafter"/>
</dbReference>
<dbReference type="OrthoDB" id="4034597at2759"/>
<dbReference type="GeneID" id="112041679"/>
<dbReference type="GO" id="GO:0043027">
    <property type="term" value="F:cysteine-type endopeptidase inhibitor activity involved in apoptotic process"/>
    <property type="evidence" value="ECO:0007669"/>
    <property type="project" value="TreeGrafter"/>
</dbReference>
<dbReference type="Proteomes" id="UP000085678">
    <property type="component" value="Unplaced"/>
</dbReference>
<keyword evidence="8" id="KW-1185">Reference proteome</keyword>
<protein>
    <submittedName>
        <fullName evidence="9">Baculoviral IAP repeat-containing protein 3-like</fullName>
    </submittedName>
</protein>
<evidence type="ECO:0000313" key="8">
    <source>
        <dbReference type="Proteomes" id="UP000085678"/>
    </source>
</evidence>
<dbReference type="Pfam" id="PF00653">
    <property type="entry name" value="BIR"/>
    <property type="match status" value="1"/>
</dbReference>
<evidence type="ECO:0000259" key="7">
    <source>
        <dbReference type="PROSITE" id="PS50089"/>
    </source>
</evidence>
<dbReference type="RefSeq" id="XP_023930975.1">
    <property type="nucleotide sequence ID" value="XM_024075207.1"/>
</dbReference>
<dbReference type="AlphaFoldDB" id="A0A2R2ML97"/>
<accession>A0A2R2ML97</accession>
<keyword evidence="3 5" id="KW-0863">Zinc-finger</keyword>
<feature type="compositionally biased region" description="Basic and acidic residues" evidence="6">
    <location>
        <begin position="223"/>
        <end position="241"/>
    </location>
</feature>
<reference evidence="9" key="1">
    <citation type="submission" date="2025-08" db="UniProtKB">
        <authorList>
            <consortium name="RefSeq"/>
        </authorList>
    </citation>
    <scope>IDENTIFICATION</scope>
    <source>
        <tissue evidence="9">Gonads</tissue>
    </source>
</reference>
<keyword evidence="4" id="KW-0862">Zinc</keyword>
<dbReference type="PANTHER" id="PTHR10044">
    <property type="entry name" value="INHIBITOR OF APOPTOSIS"/>
    <property type="match status" value="1"/>
</dbReference>
<proteinExistence type="inferred from homology"/>
<keyword evidence="3 5" id="KW-0479">Metal-binding</keyword>
<evidence type="ECO:0000256" key="5">
    <source>
        <dbReference type="PROSITE-ProRule" id="PRU00175"/>
    </source>
</evidence>
<dbReference type="Gene3D" id="3.30.40.10">
    <property type="entry name" value="Zinc/RING finger domain, C3HC4 (zinc finger)"/>
    <property type="match status" value="1"/>
</dbReference>
<keyword evidence="2" id="KW-0053">Apoptosis</keyword>
<feature type="domain" description="RING-type" evidence="7">
    <location>
        <begin position="257"/>
        <end position="291"/>
    </location>
</feature>
<dbReference type="InterPro" id="IPR013083">
    <property type="entry name" value="Znf_RING/FYVE/PHD"/>
</dbReference>
<dbReference type="GO" id="GO:0051726">
    <property type="term" value="P:regulation of cell cycle"/>
    <property type="evidence" value="ECO:0007669"/>
    <property type="project" value="TreeGrafter"/>
</dbReference>
<dbReference type="PROSITE" id="PS50143">
    <property type="entry name" value="BIR_REPEAT_2"/>
    <property type="match status" value="1"/>
</dbReference>
<dbReference type="SUPFAM" id="SSF57924">
    <property type="entry name" value="Inhibitor of apoptosis (IAP) repeat"/>
    <property type="match status" value="1"/>
</dbReference>
<dbReference type="CDD" id="cd00022">
    <property type="entry name" value="BIR"/>
    <property type="match status" value="1"/>
</dbReference>
<dbReference type="PROSITE" id="PS01282">
    <property type="entry name" value="BIR_REPEAT_1"/>
    <property type="match status" value="1"/>
</dbReference>
<dbReference type="Gene3D" id="1.10.8.10">
    <property type="entry name" value="DNA helicase RuvA subunit, C-terminal domain"/>
    <property type="match status" value="1"/>
</dbReference>
<name>A0A2R2ML97_LINAN</name>
<dbReference type="PROSITE" id="PS50089">
    <property type="entry name" value="ZF_RING_2"/>
    <property type="match status" value="1"/>
</dbReference>
<dbReference type="GO" id="GO:0008270">
    <property type="term" value="F:zinc ion binding"/>
    <property type="evidence" value="ECO:0007669"/>
    <property type="project" value="UniProtKB-KW"/>
</dbReference>
<dbReference type="GO" id="GO:0006915">
    <property type="term" value="P:apoptotic process"/>
    <property type="evidence" value="ECO:0007669"/>
    <property type="project" value="UniProtKB-KW"/>
</dbReference>
<dbReference type="Pfam" id="PF13920">
    <property type="entry name" value="zf-C3HC4_3"/>
    <property type="match status" value="1"/>
</dbReference>
<dbReference type="GO" id="GO:0043066">
    <property type="term" value="P:negative regulation of apoptotic process"/>
    <property type="evidence" value="ECO:0007669"/>
    <property type="project" value="TreeGrafter"/>
</dbReference>